<evidence type="ECO:0000256" key="1">
    <source>
        <dbReference type="SAM" id="MobiDB-lite"/>
    </source>
</evidence>
<evidence type="ECO:0000313" key="3">
    <source>
        <dbReference type="Proteomes" id="UP001605036"/>
    </source>
</evidence>
<dbReference type="Proteomes" id="UP001605036">
    <property type="component" value="Unassembled WGS sequence"/>
</dbReference>
<sequence>MAEQPVFQVEWMAGRISHFVRLVGSGRDDALATNVERTNRGSAEGVPRFVNALADPRAEEMAVRSCRMHKYRCPGPWRRGSIGGRQIPKETGTSGDLVPMSRVAWESS</sequence>
<accession>A0ABD1ZE48</accession>
<evidence type="ECO:0000313" key="2">
    <source>
        <dbReference type="EMBL" id="KAL2649615.1"/>
    </source>
</evidence>
<reference evidence="2 3" key="1">
    <citation type="submission" date="2024-09" db="EMBL/GenBank/DDBJ databases">
        <title>Chromosome-scale assembly of Riccia fluitans.</title>
        <authorList>
            <person name="Paukszto L."/>
            <person name="Sawicki J."/>
            <person name="Karawczyk K."/>
            <person name="Piernik-Szablinska J."/>
            <person name="Szczecinska M."/>
            <person name="Mazdziarz M."/>
        </authorList>
    </citation>
    <scope>NUCLEOTIDE SEQUENCE [LARGE SCALE GENOMIC DNA]</scope>
    <source>
        <strain evidence="2">Rf_01</strain>
        <tissue evidence="2">Aerial parts of the thallus</tissue>
    </source>
</reference>
<organism evidence="2 3">
    <name type="scientific">Riccia fluitans</name>
    <dbReference type="NCBI Taxonomy" id="41844"/>
    <lineage>
        <taxon>Eukaryota</taxon>
        <taxon>Viridiplantae</taxon>
        <taxon>Streptophyta</taxon>
        <taxon>Embryophyta</taxon>
        <taxon>Marchantiophyta</taxon>
        <taxon>Marchantiopsida</taxon>
        <taxon>Marchantiidae</taxon>
        <taxon>Marchantiales</taxon>
        <taxon>Ricciaceae</taxon>
        <taxon>Riccia</taxon>
    </lineage>
</organism>
<name>A0ABD1ZE48_9MARC</name>
<proteinExistence type="predicted"/>
<dbReference type="EMBL" id="JBHFFA010000001">
    <property type="protein sequence ID" value="KAL2649615.1"/>
    <property type="molecule type" value="Genomic_DNA"/>
</dbReference>
<comment type="caution">
    <text evidence="2">The sequence shown here is derived from an EMBL/GenBank/DDBJ whole genome shotgun (WGS) entry which is preliminary data.</text>
</comment>
<keyword evidence="3" id="KW-1185">Reference proteome</keyword>
<protein>
    <submittedName>
        <fullName evidence="2">Uncharacterized protein</fullName>
    </submittedName>
</protein>
<dbReference type="AlphaFoldDB" id="A0ABD1ZE48"/>
<feature type="region of interest" description="Disordered" evidence="1">
    <location>
        <begin position="78"/>
        <end position="108"/>
    </location>
</feature>
<gene>
    <name evidence="2" type="ORF">R1flu_017743</name>
</gene>